<dbReference type="EMBL" id="VJXY01000079">
    <property type="protein sequence ID" value="MBD6620709.1"/>
    <property type="molecule type" value="Genomic_DNA"/>
</dbReference>
<sequence>MKENINYFIYLSKFIAWEIWLFLATLATIVFYLILVREIAITFLRHNIRQTKNYSWQSIQLFVVSLAVILFYLFQLGNNVKYSLFQLPRLPKELLLIFSVSNICYLENKLDLRLNHSQLKSPAKSYKLGQ</sequence>
<proteinExistence type="predicted"/>
<reference evidence="2" key="1">
    <citation type="submission" date="2019-07" db="EMBL/GenBank/DDBJ databases">
        <title>Toxilogical consequences of a new and cryptic species of cyanobacteria (Komarekiella delphini-convector) recovered from the epidermis of a bottlenose dolphin and 1500 ft. in the air.</title>
        <authorList>
            <person name="Brown A.O."/>
            <person name="Dvorak P."/>
            <person name="Villanueva C.D."/>
            <person name="Foss A.J."/>
            <person name="Garvey A.D."/>
            <person name="Gibson Q.A."/>
            <person name="Johansen J.R."/>
            <person name="Casamatta D.A."/>
        </authorList>
    </citation>
    <scope>NUCLEOTIDE SEQUENCE</scope>
    <source>
        <strain evidence="2">SJRDD-AB1</strain>
    </source>
</reference>
<keyword evidence="3" id="KW-1185">Reference proteome</keyword>
<dbReference type="AlphaFoldDB" id="A0AA40T4W8"/>
<keyword evidence="1" id="KW-1133">Transmembrane helix</keyword>
<dbReference type="Proteomes" id="UP001165986">
    <property type="component" value="Unassembled WGS sequence"/>
</dbReference>
<evidence type="ECO:0000313" key="2">
    <source>
        <dbReference type="EMBL" id="MBD6620709.1"/>
    </source>
</evidence>
<feature type="transmembrane region" description="Helical" evidence="1">
    <location>
        <begin position="14"/>
        <end position="35"/>
    </location>
</feature>
<keyword evidence="1" id="KW-0472">Membrane</keyword>
<evidence type="ECO:0000256" key="1">
    <source>
        <dbReference type="SAM" id="Phobius"/>
    </source>
</evidence>
<comment type="caution">
    <text evidence="2">The sequence shown here is derived from an EMBL/GenBank/DDBJ whole genome shotgun (WGS) entry which is preliminary data.</text>
</comment>
<gene>
    <name evidence="2" type="ORF">FNW02_34350</name>
</gene>
<feature type="transmembrane region" description="Helical" evidence="1">
    <location>
        <begin position="56"/>
        <end position="74"/>
    </location>
</feature>
<dbReference type="RefSeq" id="WP_191762020.1">
    <property type="nucleotide sequence ID" value="NZ_VJXY01000079.1"/>
</dbReference>
<organism evidence="2 3">
    <name type="scientific">Komarekiella delphini-convector SJRDD-AB1</name>
    <dbReference type="NCBI Taxonomy" id="2593771"/>
    <lineage>
        <taxon>Bacteria</taxon>
        <taxon>Bacillati</taxon>
        <taxon>Cyanobacteriota</taxon>
        <taxon>Cyanophyceae</taxon>
        <taxon>Nostocales</taxon>
        <taxon>Nostocaceae</taxon>
        <taxon>Komarekiella</taxon>
        <taxon>Komarekiella delphini-convector</taxon>
    </lineage>
</organism>
<name>A0AA40T4W8_9NOST</name>
<accession>A0AA40T4W8</accession>
<evidence type="ECO:0000313" key="3">
    <source>
        <dbReference type="Proteomes" id="UP001165986"/>
    </source>
</evidence>
<keyword evidence="1" id="KW-0812">Transmembrane</keyword>
<protein>
    <submittedName>
        <fullName evidence="2">Uncharacterized protein</fullName>
    </submittedName>
</protein>